<accession>A0A0L0BX04</accession>
<name>A0A0L0BX04_LUCCU</name>
<gene>
    <name evidence="2" type="ORF">FF38_13815</name>
</gene>
<comment type="caution">
    <text evidence="2">The sequence shown here is derived from an EMBL/GenBank/DDBJ whole genome shotgun (WGS) entry which is preliminary data.</text>
</comment>
<feature type="region of interest" description="Disordered" evidence="1">
    <location>
        <begin position="53"/>
        <end position="77"/>
    </location>
</feature>
<sequence length="77" mass="8515">MQQHRLTKSHVIVTNFNHKHRWFSGRMLACHAGGPGSIPGRCNRCNKKVNNASAGNRTRAARVAGEHSTTEPPMLII</sequence>
<evidence type="ECO:0000313" key="3">
    <source>
        <dbReference type="Proteomes" id="UP000037069"/>
    </source>
</evidence>
<proteinExistence type="predicted"/>
<dbReference type="EMBL" id="JRES01001303">
    <property type="protein sequence ID" value="KNC23769.1"/>
    <property type="molecule type" value="Genomic_DNA"/>
</dbReference>
<protein>
    <submittedName>
        <fullName evidence="2">Uncharacterized protein</fullName>
    </submittedName>
</protein>
<evidence type="ECO:0000313" key="2">
    <source>
        <dbReference type="EMBL" id="KNC23769.1"/>
    </source>
</evidence>
<reference evidence="2 3" key="1">
    <citation type="journal article" date="2015" name="Nat. Commun.">
        <title>Lucilia cuprina genome unlocks parasitic fly biology to underpin future interventions.</title>
        <authorList>
            <person name="Anstead C.A."/>
            <person name="Korhonen P.K."/>
            <person name="Young N.D."/>
            <person name="Hall R.S."/>
            <person name="Jex A.R."/>
            <person name="Murali S.C."/>
            <person name="Hughes D.S."/>
            <person name="Lee S.F."/>
            <person name="Perry T."/>
            <person name="Stroehlein A.J."/>
            <person name="Ansell B.R."/>
            <person name="Breugelmans B."/>
            <person name="Hofmann A."/>
            <person name="Qu J."/>
            <person name="Dugan S."/>
            <person name="Lee S.L."/>
            <person name="Chao H."/>
            <person name="Dinh H."/>
            <person name="Han Y."/>
            <person name="Doddapaneni H.V."/>
            <person name="Worley K.C."/>
            <person name="Muzny D.M."/>
            <person name="Ioannidis P."/>
            <person name="Waterhouse R.M."/>
            <person name="Zdobnov E.M."/>
            <person name="James P.J."/>
            <person name="Bagnall N.H."/>
            <person name="Kotze A.C."/>
            <person name="Gibbs R.A."/>
            <person name="Richards S."/>
            <person name="Batterham P."/>
            <person name="Gasser R.B."/>
        </authorList>
    </citation>
    <scope>NUCLEOTIDE SEQUENCE [LARGE SCALE GENOMIC DNA]</scope>
    <source>
        <strain evidence="2 3">LS</strain>
        <tissue evidence="2">Full body</tissue>
    </source>
</reference>
<dbReference type="AlphaFoldDB" id="A0A0L0BX04"/>
<organism evidence="2 3">
    <name type="scientific">Lucilia cuprina</name>
    <name type="common">Green bottle fly</name>
    <name type="synonym">Australian sheep blowfly</name>
    <dbReference type="NCBI Taxonomy" id="7375"/>
    <lineage>
        <taxon>Eukaryota</taxon>
        <taxon>Metazoa</taxon>
        <taxon>Ecdysozoa</taxon>
        <taxon>Arthropoda</taxon>
        <taxon>Hexapoda</taxon>
        <taxon>Insecta</taxon>
        <taxon>Pterygota</taxon>
        <taxon>Neoptera</taxon>
        <taxon>Endopterygota</taxon>
        <taxon>Diptera</taxon>
        <taxon>Brachycera</taxon>
        <taxon>Muscomorpha</taxon>
        <taxon>Oestroidea</taxon>
        <taxon>Calliphoridae</taxon>
        <taxon>Luciliinae</taxon>
        <taxon>Lucilia</taxon>
    </lineage>
</organism>
<evidence type="ECO:0000256" key="1">
    <source>
        <dbReference type="SAM" id="MobiDB-lite"/>
    </source>
</evidence>
<keyword evidence="3" id="KW-1185">Reference proteome</keyword>
<dbReference type="Proteomes" id="UP000037069">
    <property type="component" value="Unassembled WGS sequence"/>
</dbReference>